<dbReference type="PANTHER" id="PTHR43004">
    <property type="entry name" value="TRK SYSTEM POTASSIUM UPTAKE PROTEIN"/>
    <property type="match status" value="1"/>
</dbReference>
<dbReference type="InterPro" id="IPR050641">
    <property type="entry name" value="RIFMO-like"/>
</dbReference>
<evidence type="ECO:0000259" key="3">
    <source>
        <dbReference type="Pfam" id="PF01494"/>
    </source>
</evidence>
<evidence type="ECO:0000256" key="2">
    <source>
        <dbReference type="ARBA" id="ARBA00022827"/>
    </source>
</evidence>
<dbReference type="SUPFAM" id="SSF54373">
    <property type="entry name" value="FAD-linked reductases, C-terminal domain"/>
    <property type="match status" value="1"/>
</dbReference>
<dbReference type="NCBIfam" id="NF006091">
    <property type="entry name" value="PRK08243.1"/>
    <property type="match status" value="1"/>
</dbReference>
<accession>A0A369I1X3</accession>
<dbReference type="InterPro" id="IPR002938">
    <property type="entry name" value="FAD-bd"/>
</dbReference>
<dbReference type="AlphaFoldDB" id="A0A369I1X3"/>
<dbReference type="Gene3D" id="3.50.50.60">
    <property type="entry name" value="FAD/NAD(P)-binding domain"/>
    <property type="match status" value="1"/>
</dbReference>
<evidence type="ECO:0000313" key="5">
    <source>
        <dbReference type="Proteomes" id="UP000253141"/>
    </source>
</evidence>
<name>A0A369I1X3_9BACT</name>
<dbReference type="RefSeq" id="WP_114464426.1">
    <property type="nucleotide sequence ID" value="NZ_QPIW01000042.1"/>
</dbReference>
<dbReference type="GO" id="GO:0016709">
    <property type="term" value="F:oxidoreductase activity, acting on paired donors, with incorporation or reduction of molecular oxygen, NAD(P)H as one donor, and incorporation of one atom of oxygen"/>
    <property type="evidence" value="ECO:0007669"/>
    <property type="project" value="UniProtKB-ARBA"/>
</dbReference>
<dbReference type="Proteomes" id="UP000253141">
    <property type="component" value="Unassembled WGS sequence"/>
</dbReference>
<evidence type="ECO:0000313" key="4">
    <source>
        <dbReference type="EMBL" id="RDB02477.1"/>
    </source>
</evidence>
<dbReference type="SUPFAM" id="SSF51905">
    <property type="entry name" value="FAD/NAD(P)-binding domain"/>
    <property type="match status" value="1"/>
</dbReference>
<evidence type="ECO:0000256" key="1">
    <source>
        <dbReference type="ARBA" id="ARBA00022630"/>
    </source>
</evidence>
<reference evidence="4 5" key="1">
    <citation type="submission" date="2018-07" db="EMBL/GenBank/DDBJ databases">
        <title>Genome analysis of Runella aurantiaca.</title>
        <authorList>
            <person name="Yang X."/>
        </authorList>
    </citation>
    <scope>NUCLEOTIDE SEQUENCE [LARGE SCALE GENOMIC DNA]</scope>
    <source>
        <strain evidence="4 5">YX9</strain>
    </source>
</reference>
<gene>
    <name evidence="4" type="ORF">DVG78_28560</name>
</gene>
<keyword evidence="5" id="KW-1185">Reference proteome</keyword>
<dbReference type="EMBL" id="QPIW01000042">
    <property type="protein sequence ID" value="RDB02477.1"/>
    <property type="molecule type" value="Genomic_DNA"/>
</dbReference>
<dbReference type="PRINTS" id="PR00420">
    <property type="entry name" value="RNGMNOXGNASE"/>
</dbReference>
<dbReference type="PANTHER" id="PTHR43004:SF3">
    <property type="entry name" value="P-HYDROXYBENZOATE HYDROXYLASE"/>
    <property type="match status" value="1"/>
</dbReference>
<feature type="domain" description="FAD-binding" evidence="3">
    <location>
        <begin position="5"/>
        <end position="345"/>
    </location>
</feature>
<dbReference type="GO" id="GO:0071949">
    <property type="term" value="F:FAD binding"/>
    <property type="evidence" value="ECO:0007669"/>
    <property type="project" value="InterPro"/>
</dbReference>
<dbReference type="OrthoDB" id="9766816at2"/>
<keyword evidence="2" id="KW-0274">FAD</keyword>
<keyword evidence="4" id="KW-0560">Oxidoreductase</keyword>
<dbReference type="InterPro" id="IPR036188">
    <property type="entry name" value="FAD/NAD-bd_sf"/>
</dbReference>
<organism evidence="4 5">
    <name type="scientific">Runella aurantiaca</name>
    <dbReference type="NCBI Taxonomy" id="2282308"/>
    <lineage>
        <taxon>Bacteria</taxon>
        <taxon>Pseudomonadati</taxon>
        <taxon>Bacteroidota</taxon>
        <taxon>Cytophagia</taxon>
        <taxon>Cytophagales</taxon>
        <taxon>Spirosomataceae</taxon>
        <taxon>Runella</taxon>
    </lineage>
</organism>
<sequence length="399" mass="45191">MKTIKTQVGIIGAGPAGLTLAHWLKKHGIEAVIIEHRSREYIQGRVRAGLLEQNTVDILKKLGLADRLVKEGQEHHGVYLNFDGKRVRVPFGQLTGGRNITIYGQQEVVKDLTEAWLAQSGQLLFEAPALELEGIETDSPKIHFEHNGEKGIVECDFIAACDGFHGLGRKSMPKDAYKEYSVTYPFSWLGILAHVAPSSEELIYAYHERGFALHSLRSEKVSRLYIQVENDDHVDNWSDEQIWEELSVRLGTEGWKLNSGPIFERSITPMRSYFIDNMQHGRLFLAGDAAHIVPPTGGKGLNLAVADVKHLVDGFRDFYEKASMQVLDNYSTIALKRIWRAQDFSNFMTTLFHKQYEHGSFHYQLQKAKFDYIQLSEAYATTIAENYVGLPFESFDALD</sequence>
<dbReference type="Pfam" id="PF01494">
    <property type="entry name" value="FAD_binding_3"/>
    <property type="match status" value="1"/>
</dbReference>
<comment type="caution">
    <text evidence="4">The sequence shown here is derived from an EMBL/GenBank/DDBJ whole genome shotgun (WGS) entry which is preliminary data.</text>
</comment>
<dbReference type="Gene3D" id="3.30.9.10">
    <property type="entry name" value="D-Amino Acid Oxidase, subunit A, domain 2"/>
    <property type="match status" value="1"/>
</dbReference>
<protein>
    <submittedName>
        <fullName evidence="4">4-hydroxybenzoate 3-monooxygenase</fullName>
    </submittedName>
</protein>
<keyword evidence="4" id="KW-0503">Monooxygenase</keyword>
<keyword evidence="1" id="KW-0285">Flavoprotein</keyword>
<proteinExistence type="predicted"/>